<feature type="domain" description="Copper amine oxidase-like N-terminal" evidence="9">
    <location>
        <begin position="32"/>
        <end position="138"/>
    </location>
</feature>
<reference evidence="10 11" key="1">
    <citation type="submission" date="2019-12" db="EMBL/GenBank/DDBJ databases">
        <authorList>
            <person name="Huq M.A."/>
        </authorList>
    </citation>
    <scope>NUCLEOTIDE SEQUENCE [LARGE SCALE GENOMIC DNA]</scope>
    <source>
        <strain evidence="10 11">MAH-34</strain>
    </source>
</reference>
<dbReference type="Gene3D" id="3.30.457.10">
    <property type="entry name" value="Copper amine oxidase-like, N-terminal domain"/>
    <property type="match status" value="1"/>
</dbReference>
<dbReference type="SUPFAM" id="SSF82185">
    <property type="entry name" value="Histone H3 K4-specific methyltransferase SET7/9 N-terminal domain"/>
    <property type="match status" value="1"/>
</dbReference>
<evidence type="ECO:0000256" key="2">
    <source>
        <dbReference type="ARBA" id="ARBA00005695"/>
    </source>
</evidence>
<dbReference type="SMART" id="SM00698">
    <property type="entry name" value="MORN"/>
    <property type="match status" value="3"/>
</dbReference>
<dbReference type="Gene3D" id="2.20.110.10">
    <property type="entry name" value="Histone H3 K4-specific methyltransferase SET7/9 N-terminal domain"/>
    <property type="match status" value="1"/>
</dbReference>
<dbReference type="InterPro" id="IPR003409">
    <property type="entry name" value="MORN"/>
</dbReference>
<feature type="domain" description="Solute-binding protein family 5" evidence="8">
    <location>
        <begin position="309"/>
        <end position="698"/>
    </location>
</feature>
<organism evidence="10 11">
    <name type="scientific">Paenibacillus anseongense</name>
    <dbReference type="NCBI Taxonomy" id="2682845"/>
    <lineage>
        <taxon>Bacteria</taxon>
        <taxon>Bacillati</taxon>
        <taxon>Bacillota</taxon>
        <taxon>Bacilli</taxon>
        <taxon>Bacillales</taxon>
        <taxon>Paenibacillaceae</taxon>
        <taxon>Paenibacillus</taxon>
    </lineage>
</organism>
<dbReference type="Pfam" id="PF07833">
    <property type="entry name" value="Cu_amine_oxidN1"/>
    <property type="match status" value="1"/>
</dbReference>
<evidence type="ECO:0000259" key="8">
    <source>
        <dbReference type="Pfam" id="PF00496"/>
    </source>
</evidence>
<keyword evidence="3" id="KW-0813">Transport</keyword>
<evidence type="ECO:0000256" key="3">
    <source>
        <dbReference type="ARBA" id="ARBA00022448"/>
    </source>
</evidence>
<evidence type="ECO:0000256" key="6">
    <source>
        <dbReference type="SAM" id="MobiDB-lite"/>
    </source>
</evidence>
<dbReference type="Pfam" id="PF02493">
    <property type="entry name" value="MORN"/>
    <property type="match status" value="2"/>
</dbReference>
<evidence type="ECO:0000313" key="10">
    <source>
        <dbReference type="EMBL" id="MVQ38795.1"/>
    </source>
</evidence>
<evidence type="ECO:0000259" key="9">
    <source>
        <dbReference type="Pfam" id="PF07833"/>
    </source>
</evidence>
<accession>A0ABW9UHS4</accession>
<dbReference type="Gene3D" id="3.90.76.10">
    <property type="entry name" value="Dipeptide-binding Protein, Domain 1"/>
    <property type="match status" value="1"/>
</dbReference>
<dbReference type="SUPFAM" id="SSF55383">
    <property type="entry name" value="Copper amine oxidase, domain N"/>
    <property type="match status" value="1"/>
</dbReference>
<feature type="chain" id="PRO_5045263486" description="Peptide ABC transporter substrate-binding protein" evidence="7">
    <location>
        <begin position="25"/>
        <end position="779"/>
    </location>
</feature>
<keyword evidence="5" id="KW-0677">Repeat</keyword>
<dbReference type="InterPro" id="IPR039424">
    <property type="entry name" value="SBP_5"/>
</dbReference>
<evidence type="ECO:0000313" key="11">
    <source>
        <dbReference type="Proteomes" id="UP000467637"/>
    </source>
</evidence>
<dbReference type="InterPro" id="IPR012854">
    <property type="entry name" value="Cu_amine_oxidase-like_N"/>
</dbReference>
<dbReference type="SUPFAM" id="SSF53850">
    <property type="entry name" value="Periplasmic binding protein-like II"/>
    <property type="match status" value="1"/>
</dbReference>
<comment type="caution">
    <text evidence="10">The sequence shown here is derived from an EMBL/GenBank/DDBJ whole genome shotgun (WGS) entry which is preliminary data.</text>
</comment>
<evidence type="ECO:0000256" key="1">
    <source>
        <dbReference type="ARBA" id="ARBA00004196"/>
    </source>
</evidence>
<gene>
    <name evidence="10" type="ORF">GON05_29830</name>
</gene>
<dbReference type="Pfam" id="PF00496">
    <property type="entry name" value="SBP_bac_5"/>
    <property type="match status" value="1"/>
</dbReference>
<dbReference type="Gene3D" id="3.10.105.10">
    <property type="entry name" value="Dipeptide-binding Protein, Domain 3"/>
    <property type="match status" value="1"/>
</dbReference>
<sequence>MKKKLVSFILSLALLVSIPNLSMAEGVIPVLLNGEKISFEVQPFIKEGTTMVPFRTLFEKLGYVVKWNEDTQSVTGYSNDLTIELQIGSTTAMVNSVPHQLTIAPSIKEGTTFVPLRFIGETSGKNVSWDDENDTVLIRDGLFRYLRNTLYSGSNHLRYLGEHKDGQKSGHGIIFLDNKVIFEGEFKENKISGEGTLYWLGGQERYVGQWSNDAMNGTGSIYNEDGTLLYDSITMVDNIIGGNGTYNFDSGYIYANEHPVIDKAETQEIGINYSAEPPVLDSSIATANAAFTMINAFNEGLYRLDKEGKVQLGLAKDLPTITNNGLTYTITLRDAKWNDGTPVKATDFVSAWKRTLDPATKAQYSFLLTWIKGGEAVTKARTADDVEKAQDALGLKAIDDKTLEINLEHPISYFTSMLAFPIFFPQKADFVKEQGDQYGVDADKVMGAGPFKLVQWNHGKSLLFVKNENYWDSQNVKLNKFVVYIVKNASTALSLYESNLADISELGADYLKLYKSKPDLIKKQELTTSYLMFQEEKFPAFANTKIRKALTLGIDRELLIKTVLNNGSVPSTGLIPDGTLDGNNRSFREQAGDGAQPKFDPEKAKQLLAEGLQELGMATLPSFKLTADDTITGKMVVNFIQEQWKLNLGIDITPEPMAHANRIDKQNRHDFEADVSLWGADYNDPMTFLDMWETGSEFNEVDWSNASYNELLNSARKEFNPETRSKMLVEAEKLLMHEMPIGPLYFRNRVFVKKPNIEGAFLPAFGVEWELKWASVNKE</sequence>
<dbReference type="Proteomes" id="UP000467637">
    <property type="component" value="Unassembled WGS sequence"/>
</dbReference>
<dbReference type="CDD" id="cd08504">
    <property type="entry name" value="PBP2_OppA"/>
    <property type="match status" value="1"/>
</dbReference>
<dbReference type="EMBL" id="WSEM01000031">
    <property type="protein sequence ID" value="MVQ38795.1"/>
    <property type="molecule type" value="Genomic_DNA"/>
</dbReference>
<proteinExistence type="inferred from homology"/>
<dbReference type="RefSeq" id="WP_157324395.1">
    <property type="nucleotide sequence ID" value="NZ_WSEM01000031.1"/>
</dbReference>
<dbReference type="Gene3D" id="3.40.190.10">
    <property type="entry name" value="Periplasmic binding protein-like II"/>
    <property type="match status" value="1"/>
</dbReference>
<comment type="similarity">
    <text evidence="2">Belongs to the bacterial solute-binding protein 5 family.</text>
</comment>
<keyword evidence="11" id="KW-1185">Reference proteome</keyword>
<evidence type="ECO:0008006" key="12">
    <source>
        <dbReference type="Google" id="ProtNLM"/>
    </source>
</evidence>
<name>A0ABW9UHS4_9BACL</name>
<keyword evidence="4 7" id="KW-0732">Signal</keyword>
<dbReference type="InterPro" id="IPR000914">
    <property type="entry name" value="SBP_5_dom"/>
</dbReference>
<feature type="signal peptide" evidence="7">
    <location>
        <begin position="1"/>
        <end position="24"/>
    </location>
</feature>
<comment type="subcellular location">
    <subcellularLocation>
        <location evidence="1">Cell envelope</location>
    </subcellularLocation>
</comment>
<dbReference type="PANTHER" id="PTHR30290:SF10">
    <property type="entry name" value="PERIPLASMIC OLIGOPEPTIDE-BINDING PROTEIN-RELATED"/>
    <property type="match status" value="1"/>
</dbReference>
<evidence type="ECO:0000256" key="4">
    <source>
        <dbReference type="ARBA" id="ARBA00022729"/>
    </source>
</evidence>
<dbReference type="PANTHER" id="PTHR30290">
    <property type="entry name" value="PERIPLASMIC BINDING COMPONENT OF ABC TRANSPORTER"/>
    <property type="match status" value="1"/>
</dbReference>
<dbReference type="InterPro" id="IPR036582">
    <property type="entry name" value="Mao_N_sf"/>
</dbReference>
<evidence type="ECO:0000256" key="5">
    <source>
        <dbReference type="ARBA" id="ARBA00022737"/>
    </source>
</evidence>
<evidence type="ECO:0000256" key="7">
    <source>
        <dbReference type="SAM" id="SignalP"/>
    </source>
</evidence>
<feature type="region of interest" description="Disordered" evidence="6">
    <location>
        <begin position="574"/>
        <end position="599"/>
    </location>
</feature>
<protein>
    <recommendedName>
        <fullName evidence="12">Peptide ABC transporter substrate-binding protein</fullName>
    </recommendedName>
</protein>